<evidence type="ECO:0000313" key="1">
    <source>
        <dbReference type="EMBL" id="SDZ84471.1"/>
    </source>
</evidence>
<dbReference type="STRING" id="551991.SAMN05192529_102295"/>
<evidence type="ECO:0000313" key="2">
    <source>
        <dbReference type="Proteomes" id="UP000199041"/>
    </source>
</evidence>
<evidence type="ECO:0008006" key="3">
    <source>
        <dbReference type="Google" id="ProtNLM"/>
    </source>
</evidence>
<accession>A0A1H3WCC0</accession>
<protein>
    <recommendedName>
        <fullName evidence="3">DNA polymerase III psi subunit</fullName>
    </recommendedName>
</protein>
<dbReference type="Proteomes" id="UP000199041">
    <property type="component" value="Unassembled WGS sequence"/>
</dbReference>
<dbReference type="RefSeq" id="WP_091393546.1">
    <property type="nucleotide sequence ID" value="NZ_FNQY01000002.1"/>
</dbReference>
<proteinExistence type="predicted"/>
<reference evidence="1 2" key="1">
    <citation type="submission" date="2016-10" db="EMBL/GenBank/DDBJ databases">
        <authorList>
            <person name="de Groot N.N."/>
        </authorList>
    </citation>
    <scope>NUCLEOTIDE SEQUENCE [LARGE SCALE GENOMIC DNA]</scope>
    <source>
        <strain evidence="1 2">Vu-144</strain>
    </source>
</reference>
<dbReference type="OrthoDB" id="824384at2"/>
<organism evidence="1 2">
    <name type="scientific">Arachidicoccus rhizosphaerae</name>
    <dbReference type="NCBI Taxonomy" id="551991"/>
    <lineage>
        <taxon>Bacteria</taxon>
        <taxon>Pseudomonadati</taxon>
        <taxon>Bacteroidota</taxon>
        <taxon>Chitinophagia</taxon>
        <taxon>Chitinophagales</taxon>
        <taxon>Chitinophagaceae</taxon>
        <taxon>Arachidicoccus</taxon>
    </lineage>
</organism>
<name>A0A1H3WCC0_9BACT</name>
<keyword evidence="2" id="KW-1185">Reference proteome</keyword>
<dbReference type="AlphaFoldDB" id="A0A1H3WCC0"/>
<sequence length="187" mass="20765">MDTQLPEFVLAGLYKDALVITEPSTPPSAKLVVKGNEINSPEKPNIAEKQVDIPKWYLGSNNRQIAVLIADKSGQLIKDKELEFLTNILKACKLSIDDIALINYIRTPRSLEELIADPGCHQFILFGLSPAQLQLQFNFPNYQPQTVGASQIMLAAPLAQMMSPTAEAKAEKTKLWNALQLFFQLKA</sequence>
<gene>
    <name evidence="1" type="ORF">SAMN05192529_102295</name>
</gene>
<dbReference type="EMBL" id="FNQY01000002">
    <property type="protein sequence ID" value="SDZ84471.1"/>
    <property type="molecule type" value="Genomic_DNA"/>
</dbReference>